<dbReference type="OrthoDB" id="7862095at2759"/>
<dbReference type="Pfam" id="PF22954">
    <property type="entry name" value="DUF7027"/>
    <property type="match status" value="1"/>
</dbReference>
<sequence length="117" mass="13147">MRLMKFCCCLPLRVGVIITGCLFGTMDLVLGSIGFYMVIKNDFPQPVHKFFDKMDTRTCVACFSSVFYLMSMNDGMLIYGAVRRKAGYMGPWLIVNFLVLICTIVTALLSPVAIIRI</sequence>
<feature type="non-terminal residue" evidence="3">
    <location>
        <position position="117"/>
    </location>
</feature>
<feature type="domain" description="DUF7027" evidence="2">
    <location>
        <begin position="53"/>
        <end position="109"/>
    </location>
</feature>
<dbReference type="InterPro" id="IPR054291">
    <property type="entry name" value="DUF7027"/>
</dbReference>
<organism evidence="3 4">
    <name type="scientific">Drosophila busckii</name>
    <name type="common">Fruit fly</name>
    <dbReference type="NCBI Taxonomy" id="30019"/>
    <lineage>
        <taxon>Eukaryota</taxon>
        <taxon>Metazoa</taxon>
        <taxon>Ecdysozoa</taxon>
        <taxon>Arthropoda</taxon>
        <taxon>Hexapoda</taxon>
        <taxon>Insecta</taxon>
        <taxon>Pterygota</taxon>
        <taxon>Neoptera</taxon>
        <taxon>Endopterygota</taxon>
        <taxon>Diptera</taxon>
        <taxon>Brachycera</taxon>
        <taxon>Muscomorpha</taxon>
        <taxon>Ephydroidea</taxon>
        <taxon>Drosophilidae</taxon>
        <taxon>Drosophila</taxon>
    </lineage>
</organism>
<keyword evidence="1" id="KW-1133">Transmembrane helix</keyword>
<dbReference type="Proteomes" id="UP000494163">
    <property type="component" value="Chromosome 2R"/>
</dbReference>
<dbReference type="EMBL" id="CP012524">
    <property type="protein sequence ID" value="ALC40712.1"/>
    <property type="molecule type" value="Genomic_DNA"/>
</dbReference>
<gene>
    <name evidence="3" type="ORF">Dbus_chr2Rg291</name>
</gene>
<proteinExistence type="predicted"/>
<keyword evidence="4" id="KW-1185">Reference proteome</keyword>
<protein>
    <submittedName>
        <fullName evidence="3">CG42493</fullName>
    </submittedName>
</protein>
<feature type="transmembrane region" description="Helical" evidence="1">
    <location>
        <begin position="60"/>
        <end position="82"/>
    </location>
</feature>
<evidence type="ECO:0000313" key="3">
    <source>
        <dbReference type="EMBL" id="ALC40712.1"/>
    </source>
</evidence>
<evidence type="ECO:0000256" key="1">
    <source>
        <dbReference type="SAM" id="Phobius"/>
    </source>
</evidence>
<keyword evidence="1" id="KW-0812">Transmembrane</keyword>
<accession>A0A0M4ETA9</accession>
<feature type="transmembrane region" description="Helical" evidence="1">
    <location>
        <begin position="12"/>
        <end position="39"/>
    </location>
</feature>
<evidence type="ECO:0000259" key="2">
    <source>
        <dbReference type="Pfam" id="PF22954"/>
    </source>
</evidence>
<dbReference type="AlphaFoldDB" id="A0A0M4ETA9"/>
<name>A0A0M4ETA9_DROBS</name>
<keyword evidence="1" id="KW-0472">Membrane</keyword>
<feature type="transmembrane region" description="Helical" evidence="1">
    <location>
        <begin position="94"/>
        <end position="115"/>
    </location>
</feature>
<evidence type="ECO:0000313" key="4">
    <source>
        <dbReference type="Proteomes" id="UP000494163"/>
    </source>
</evidence>
<reference evidence="3 4" key="1">
    <citation type="submission" date="2015-08" db="EMBL/GenBank/DDBJ databases">
        <title>Ancestral chromatin configuration constrains chromatin evolution on differentiating sex chromosomes in Drosophila.</title>
        <authorList>
            <person name="Zhou Q."/>
            <person name="Bachtrog D."/>
        </authorList>
    </citation>
    <scope>NUCLEOTIDE SEQUENCE [LARGE SCALE GENOMIC DNA]</scope>
    <source>
        <tissue evidence="3">Whole larvae</tissue>
    </source>
</reference>